<reference evidence="1" key="1">
    <citation type="submission" date="2021-03" db="EMBL/GenBank/DDBJ databases">
        <title>Draft genome sequence of rust myrtle Austropuccinia psidii MF-1, a brazilian biotype.</title>
        <authorList>
            <person name="Quecine M.C."/>
            <person name="Pachon D.M.R."/>
            <person name="Bonatelli M.L."/>
            <person name="Correr F.H."/>
            <person name="Franceschini L.M."/>
            <person name="Leite T.F."/>
            <person name="Margarido G.R.A."/>
            <person name="Almeida C.A."/>
            <person name="Ferrarezi J.A."/>
            <person name="Labate C.A."/>
        </authorList>
    </citation>
    <scope>NUCLEOTIDE SEQUENCE</scope>
    <source>
        <strain evidence="1">MF-1</strain>
    </source>
</reference>
<dbReference type="Proteomes" id="UP000765509">
    <property type="component" value="Unassembled WGS sequence"/>
</dbReference>
<name>A0A9Q3DA90_9BASI</name>
<organism evidence="1 2">
    <name type="scientific">Austropuccinia psidii MF-1</name>
    <dbReference type="NCBI Taxonomy" id="1389203"/>
    <lineage>
        <taxon>Eukaryota</taxon>
        <taxon>Fungi</taxon>
        <taxon>Dikarya</taxon>
        <taxon>Basidiomycota</taxon>
        <taxon>Pucciniomycotina</taxon>
        <taxon>Pucciniomycetes</taxon>
        <taxon>Pucciniales</taxon>
        <taxon>Sphaerophragmiaceae</taxon>
        <taxon>Austropuccinia</taxon>
    </lineage>
</organism>
<dbReference type="OrthoDB" id="2507770at2759"/>
<proteinExistence type="predicted"/>
<sequence>MHQRIAIELFGLLWPYHIPDEVSSLPWEFFLLMNDEHPGCPVAEYCKASPNNGAAVDGTSTHDCLLAACPTQRPSMRSFTKGSKETGTPSMASFKAPLIKESSSDMNIPTVYPNIFHGNLLIFGALAFRLDFAVVLEYWTHIAAAPYHASVYSSNSGAWKIVPKAVRTISRALDPKPLEHIFQDKAGYAKDFSKETNSEMIIDKKQSSLALKFPCHATTNPSPADQMPRTGNVLVKVRRPFKYIKHKGPRPHSASLGGRLNIPRVRTSENRTLPLRRPCANSEEGYFRGDTSSCRHGWKTDNANSTTSRLLRSRNLNLSAINTSACKSKTPKVELVRDNPDLDSFAILEADQTLTPLMKHISDKRLQHQKSYFSDWSTSTSTSRQVSGTYSGLSNRDPEFLTDRDLLDEVLTEAFLTDKRKSATFDCITNRHPLRHYRSPSAHQPCESSPQYSVNENSYLTSPLLI</sequence>
<evidence type="ECO:0000313" key="1">
    <source>
        <dbReference type="EMBL" id="MBW0499619.1"/>
    </source>
</evidence>
<comment type="caution">
    <text evidence="1">The sequence shown here is derived from an EMBL/GenBank/DDBJ whole genome shotgun (WGS) entry which is preliminary data.</text>
</comment>
<dbReference type="AlphaFoldDB" id="A0A9Q3DA90"/>
<accession>A0A9Q3DA90</accession>
<keyword evidence="2" id="KW-1185">Reference proteome</keyword>
<dbReference type="EMBL" id="AVOT02015355">
    <property type="protein sequence ID" value="MBW0499619.1"/>
    <property type="molecule type" value="Genomic_DNA"/>
</dbReference>
<gene>
    <name evidence="1" type="ORF">O181_039334</name>
</gene>
<protein>
    <submittedName>
        <fullName evidence="1">Uncharacterized protein</fullName>
    </submittedName>
</protein>
<evidence type="ECO:0000313" key="2">
    <source>
        <dbReference type="Proteomes" id="UP000765509"/>
    </source>
</evidence>